<keyword evidence="3" id="KW-1185">Reference proteome</keyword>
<feature type="region of interest" description="Disordered" evidence="1">
    <location>
        <begin position="139"/>
        <end position="169"/>
    </location>
</feature>
<gene>
    <name evidence="2" type="ORF">MEUPH1_LOCUS9044</name>
</gene>
<evidence type="ECO:0000313" key="2">
    <source>
        <dbReference type="EMBL" id="CAI6352852.1"/>
    </source>
</evidence>
<organism evidence="2 3">
    <name type="scientific">Macrosiphum euphorbiae</name>
    <name type="common">potato aphid</name>
    <dbReference type="NCBI Taxonomy" id="13131"/>
    <lineage>
        <taxon>Eukaryota</taxon>
        <taxon>Metazoa</taxon>
        <taxon>Ecdysozoa</taxon>
        <taxon>Arthropoda</taxon>
        <taxon>Hexapoda</taxon>
        <taxon>Insecta</taxon>
        <taxon>Pterygota</taxon>
        <taxon>Neoptera</taxon>
        <taxon>Paraneoptera</taxon>
        <taxon>Hemiptera</taxon>
        <taxon>Sternorrhyncha</taxon>
        <taxon>Aphidomorpha</taxon>
        <taxon>Aphidoidea</taxon>
        <taxon>Aphididae</taxon>
        <taxon>Macrosiphini</taxon>
        <taxon>Macrosiphum</taxon>
    </lineage>
</organism>
<reference evidence="2 3" key="1">
    <citation type="submission" date="2023-01" db="EMBL/GenBank/DDBJ databases">
        <authorList>
            <person name="Whitehead M."/>
        </authorList>
    </citation>
    <scope>NUCLEOTIDE SEQUENCE [LARGE SCALE GENOMIC DNA]</scope>
</reference>
<protein>
    <recommendedName>
        <fullName evidence="4">Polyprotein</fullName>
    </recommendedName>
</protein>
<comment type="caution">
    <text evidence="2">The sequence shown here is derived from an EMBL/GenBank/DDBJ whole genome shotgun (WGS) entry which is preliminary data.</text>
</comment>
<name>A0AAV0WAM4_9HEMI</name>
<evidence type="ECO:0000256" key="1">
    <source>
        <dbReference type="SAM" id="MobiDB-lite"/>
    </source>
</evidence>
<evidence type="ECO:0000313" key="3">
    <source>
        <dbReference type="Proteomes" id="UP001160148"/>
    </source>
</evidence>
<sequence length="169" mass="19464">MATGHASIWETFSKTEGDWEVSELLRLEVKKQMEDAKAKVKARYDQHRHDNTRYTVGEVVVMRRASTSTGESTKLQDRYKGPLVVTEVMSGDAYRVASLTTRGRRAYSTTAHVSQLKSWRLQSEEGDQIVDYDQVEEYGTEEAEGESVQKESRPQRQEKPPVWENDYEN</sequence>
<proteinExistence type="predicted"/>
<evidence type="ECO:0008006" key="4">
    <source>
        <dbReference type="Google" id="ProtNLM"/>
    </source>
</evidence>
<dbReference type="AlphaFoldDB" id="A0AAV0WAM4"/>
<feature type="compositionally biased region" description="Basic and acidic residues" evidence="1">
    <location>
        <begin position="147"/>
        <end position="161"/>
    </location>
</feature>
<dbReference type="Proteomes" id="UP001160148">
    <property type="component" value="Unassembled WGS sequence"/>
</dbReference>
<accession>A0AAV0WAM4</accession>
<dbReference type="EMBL" id="CARXXK010000002">
    <property type="protein sequence ID" value="CAI6352852.1"/>
    <property type="molecule type" value="Genomic_DNA"/>
</dbReference>